<comment type="caution">
    <text evidence="2">The sequence shown here is derived from an EMBL/GenBank/DDBJ whole genome shotgun (WGS) entry which is preliminary data.</text>
</comment>
<evidence type="ECO:0000313" key="2">
    <source>
        <dbReference type="EMBL" id="CAK0847502.1"/>
    </source>
</evidence>
<feature type="region of interest" description="Disordered" evidence="1">
    <location>
        <begin position="1"/>
        <end position="50"/>
    </location>
</feature>
<evidence type="ECO:0000313" key="3">
    <source>
        <dbReference type="Proteomes" id="UP001189429"/>
    </source>
</evidence>
<gene>
    <name evidence="2" type="ORF">PCOR1329_LOCUS40690</name>
</gene>
<evidence type="ECO:0000256" key="1">
    <source>
        <dbReference type="SAM" id="MobiDB-lite"/>
    </source>
</evidence>
<sequence>PAEAELRLRAAPPAVAAQPQRDGHDRTTAPPCGHCGRQAHPLRDQGWRAQPPCDAMATAAADAAVASPKGSLSEFTEAGFYTLGGAENESHVGSSAPPPGPGSPGVAESEKKVGVTMIPEVPLPPCWPTHAEASWRRAPTTGWGTPVTLHTLKY</sequence>
<feature type="compositionally biased region" description="Low complexity" evidence="1">
    <location>
        <begin position="9"/>
        <end position="20"/>
    </location>
</feature>
<accession>A0ABN9TNB3</accession>
<protein>
    <submittedName>
        <fullName evidence="2">Uncharacterized protein</fullName>
    </submittedName>
</protein>
<reference evidence="2" key="1">
    <citation type="submission" date="2023-10" db="EMBL/GenBank/DDBJ databases">
        <authorList>
            <person name="Chen Y."/>
            <person name="Shah S."/>
            <person name="Dougan E. K."/>
            <person name="Thang M."/>
            <person name="Chan C."/>
        </authorList>
    </citation>
    <scope>NUCLEOTIDE SEQUENCE [LARGE SCALE GENOMIC DNA]</scope>
</reference>
<organism evidence="2 3">
    <name type="scientific">Prorocentrum cordatum</name>
    <dbReference type="NCBI Taxonomy" id="2364126"/>
    <lineage>
        <taxon>Eukaryota</taxon>
        <taxon>Sar</taxon>
        <taxon>Alveolata</taxon>
        <taxon>Dinophyceae</taxon>
        <taxon>Prorocentrales</taxon>
        <taxon>Prorocentraceae</taxon>
        <taxon>Prorocentrum</taxon>
    </lineage>
</organism>
<feature type="region of interest" description="Disordered" evidence="1">
    <location>
        <begin position="85"/>
        <end position="112"/>
    </location>
</feature>
<dbReference type="EMBL" id="CAUYUJ010014904">
    <property type="protein sequence ID" value="CAK0847502.1"/>
    <property type="molecule type" value="Genomic_DNA"/>
</dbReference>
<proteinExistence type="predicted"/>
<feature type="non-terminal residue" evidence="2">
    <location>
        <position position="1"/>
    </location>
</feature>
<name>A0ABN9TNB3_9DINO</name>
<keyword evidence="3" id="KW-1185">Reference proteome</keyword>
<dbReference type="Proteomes" id="UP001189429">
    <property type="component" value="Unassembled WGS sequence"/>
</dbReference>